<dbReference type="CDD" id="cd00054">
    <property type="entry name" value="EGF_CA"/>
    <property type="match status" value="1"/>
</dbReference>
<dbReference type="PANTHER" id="PTHR15583:SF12">
    <property type="entry name" value="INTERLEUKIN-17 RECEPTOR C"/>
    <property type="match status" value="1"/>
</dbReference>
<evidence type="ECO:0000256" key="12">
    <source>
        <dbReference type="ARBA" id="ARBA00023180"/>
    </source>
</evidence>
<evidence type="ECO:0000313" key="17">
    <source>
        <dbReference type="EMBL" id="KAK1800041.1"/>
    </source>
</evidence>
<evidence type="ECO:0000256" key="9">
    <source>
        <dbReference type="ARBA" id="ARBA00023136"/>
    </source>
</evidence>
<dbReference type="Proteomes" id="UP001239994">
    <property type="component" value="Unassembled WGS sequence"/>
</dbReference>
<dbReference type="Pfam" id="PF15037">
    <property type="entry name" value="IL17_R_N"/>
    <property type="match status" value="1"/>
</dbReference>
<protein>
    <recommendedName>
        <fullName evidence="16">EGF-like domain-containing protein</fullName>
    </recommendedName>
</protein>
<dbReference type="PROSITE" id="PS50026">
    <property type="entry name" value="EGF_3"/>
    <property type="match status" value="1"/>
</dbReference>
<dbReference type="Pfam" id="PF07645">
    <property type="entry name" value="EGF_CA"/>
    <property type="match status" value="2"/>
</dbReference>
<evidence type="ECO:0000313" key="18">
    <source>
        <dbReference type="Proteomes" id="UP001239994"/>
    </source>
</evidence>
<keyword evidence="3" id="KW-1003">Cell membrane</keyword>
<keyword evidence="12" id="KW-0325">Glycoprotein</keyword>
<dbReference type="InterPro" id="IPR013568">
    <property type="entry name" value="SEFIR_dom"/>
</dbReference>
<evidence type="ECO:0000256" key="8">
    <source>
        <dbReference type="ARBA" id="ARBA00022989"/>
    </source>
</evidence>
<dbReference type="SUPFAM" id="SSF57184">
    <property type="entry name" value="Growth factor receptor domain"/>
    <property type="match status" value="1"/>
</dbReference>
<feature type="transmembrane region" description="Helical" evidence="15">
    <location>
        <begin position="355"/>
        <end position="376"/>
    </location>
</feature>
<proteinExistence type="predicted"/>
<feature type="domain" description="EGF-like" evidence="16">
    <location>
        <begin position="739"/>
        <end position="778"/>
    </location>
</feature>
<dbReference type="InterPro" id="IPR001881">
    <property type="entry name" value="EGF-like_Ca-bd_dom"/>
</dbReference>
<keyword evidence="11" id="KW-0675">Receptor</keyword>
<dbReference type="GO" id="GO:0005886">
    <property type="term" value="C:plasma membrane"/>
    <property type="evidence" value="ECO:0007669"/>
    <property type="project" value="UniProtKB-SubCell"/>
</dbReference>
<keyword evidence="8 15" id="KW-1133">Transmembrane helix</keyword>
<dbReference type="InterPro" id="IPR039465">
    <property type="entry name" value="IL-17_rcpt-like"/>
</dbReference>
<dbReference type="SMART" id="SM00181">
    <property type="entry name" value="EGF"/>
    <property type="match status" value="2"/>
</dbReference>
<evidence type="ECO:0000256" key="14">
    <source>
        <dbReference type="PROSITE-ProRule" id="PRU00076"/>
    </source>
</evidence>
<dbReference type="PANTHER" id="PTHR15583">
    <property type="entry name" value="INTERLEUKIN-17 RECEPTOR"/>
    <property type="match status" value="1"/>
</dbReference>
<dbReference type="GO" id="GO:0030368">
    <property type="term" value="F:interleukin-17 receptor activity"/>
    <property type="evidence" value="ECO:0007669"/>
    <property type="project" value="InterPro"/>
</dbReference>
<sequence>GLARCRAKEAFPLGLHDFGPVEILGLDVKPMLCCKENRKCKTCVHTRILLRILPKDDEGEKRSGEHEDSGDAAAVTVCYLSGPNLPHCWKVNFVVTPNARENHSKAELTVVQYDGIFLGTTVNVTVKSMVRSVRFPHLSEACAFTDIEECKTPRIYPEIDRHKGVVELKEASEDLNQPKSLLMCMKRGRQGMCLNLPSSKWTIPLHAVTPCLCFQAWREETPYSRSEFCPFSNNTEFQKNIMKNVSLSVAHAVSNKGHPVLSWNLTAPCRLEAELWPCQMEAESDSGCKEVQGFRVTLGTYSQWQENVTTLWTSGTFEDLVDIHSTNLFLHCMMVKLEEETLGPLCQHDIRRGRWSILVLVTLLVFSLTVFGMYVLREKLKGWHSNWDKRHHSKEGLGEVLLLHTSEADQGSLVCGLGTVLSEIGFRVYLDLWSQAEVCSVGPAPWLHSHISHLHKHSGKALILLSGSALDRAKGFWDIWNEEKNGKGQLPDMKENGIVDDKPLPGISLDVFGSALGCILSDHLKDGAADHFALVQFDSHKFINREMDVPELFQGLRLYQLPSETCRLLAELHADRPESISAQLKMVLWLRRASRRLAKGLRDSGKELRTRADSMFTQLDVLMLSDSDWNNYFLDIEVAPPTMFAYTNFTGRMRECRVNENRIYLTTVLPSRLTLERQDIDECGTELDECPVNTYCFNTHSSYECRRCDLACIGCMGSGPARCKKCAPGFRSVGLKCLDIDECGEEVLACSDINALCVNTKGSFHCKCAPGFTRSDAMCVRDQTPAGQVKSLFDDLQDEEVEVLKQMFFGVVLCALATLAAKGDIVFTSIFIGAVAAMAGYWASDKSDRLIQGFLKGR</sequence>
<dbReference type="Pfam" id="PF08357">
    <property type="entry name" value="SEFIR"/>
    <property type="match status" value="1"/>
</dbReference>
<feature type="non-terminal residue" evidence="17">
    <location>
        <position position="1"/>
    </location>
</feature>
<dbReference type="InterPro" id="IPR009030">
    <property type="entry name" value="Growth_fac_rcpt_cys_sf"/>
</dbReference>
<evidence type="ECO:0000256" key="1">
    <source>
        <dbReference type="ARBA" id="ARBA00004162"/>
    </source>
</evidence>
<comment type="caution">
    <text evidence="17">The sequence shown here is derived from an EMBL/GenBank/DDBJ whole genome shotgun (WGS) entry which is preliminary data.</text>
</comment>
<dbReference type="GO" id="GO:0030855">
    <property type="term" value="P:epithelial cell differentiation"/>
    <property type="evidence" value="ECO:0007669"/>
    <property type="project" value="UniProtKB-ARBA"/>
</dbReference>
<dbReference type="SMART" id="SM00179">
    <property type="entry name" value="EGF_CA"/>
    <property type="match status" value="2"/>
</dbReference>
<evidence type="ECO:0000256" key="10">
    <source>
        <dbReference type="ARBA" id="ARBA00023157"/>
    </source>
</evidence>
<keyword evidence="6" id="KW-0732">Signal</keyword>
<dbReference type="InterPro" id="IPR000742">
    <property type="entry name" value="EGF"/>
</dbReference>
<name>A0AAD9DZQ2_9TELE</name>
<evidence type="ECO:0000256" key="4">
    <source>
        <dbReference type="ARBA" id="ARBA00022536"/>
    </source>
</evidence>
<gene>
    <name evidence="17" type="ORF">P4O66_006548</name>
</gene>
<evidence type="ECO:0000256" key="5">
    <source>
        <dbReference type="ARBA" id="ARBA00022692"/>
    </source>
</evidence>
<comment type="subcellular location">
    <subcellularLocation>
        <location evidence="1">Cell membrane</location>
        <topology evidence="1">Single-pass membrane protein</topology>
    </subcellularLocation>
    <subcellularLocation>
        <location evidence="2">Membrane</location>
        <topology evidence="2">Single-pass type I membrane protein</topology>
    </subcellularLocation>
</comment>
<evidence type="ECO:0000256" key="13">
    <source>
        <dbReference type="ARBA" id="ARBA00023198"/>
    </source>
</evidence>
<organism evidence="17 18">
    <name type="scientific">Electrophorus voltai</name>
    <dbReference type="NCBI Taxonomy" id="2609070"/>
    <lineage>
        <taxon>Eukaryota</taxon>
        <taxon>Metazoa</taxon>
        <taxon>Chordata</taxon>
        <taxon>Craniata</taxon>
        <taxon>Vertebrata</taxon>
        <taxon>Euteleostomi</taxon>
        <taxon>Actinopterygii</taxon>
        <taxon>Neopterygii</taxon>
        <taxon>Teleostei</taxon>
        <taxon>Ostariophysi</taxon>
        <taxon>Gymnotiformes</taxon>
        <taxon>Gymnotoidei</taxon>
        <taxon>Gymnotidae</taxon>
        <taxon>Electrophorus</taxon>
    </lineage>
</organism>
<dbReference type="AlphaFoldDB" id="A0AAD9DZQ2"/>
<dbReference type="EMBL" id="JAROKS010000011">
    <property type="protein sequence ID" value="KAK1800041.1"/>
    <property type="molecule type" value="Genomic_DNA"/>
</dbReference>
<evidence type="ECO:0000256" key="11">
    <source>
        <dbReference type="ARBA" id="ARBA00023170"/>
    </source>
</evidence>
<keyword evidence="9 15" id="KW-0472">Membrane</keyword>
<comment type="caution">
    <text evidence="14">Lacks conserved residue(s) required for the propagation of feature annotation.</text>
</comment>
<evidence type="ECO:0000256" key="2">
    <source>
        <dbReference type="ARBA" id="ARBA00004479"/>
    </source>
</evidence>
<dbReference type="PROSITE" id="PS00010">
    <property type="entry name" value="ASX_HYDROXYL"/>
    <property type="match status" value="1"/>
</dbReference>
<keyword evidence="4 14" id="KW-0245">EGF-like domain</keyword>
<keyword evidence="5 15" id="KW-0812">Transmembrane</keyword>
<dbReference type="InterPro" id="IPR000152">
    <property type="entry name" value="EGF-type_Asp/Asn_hydroxyl_site"/>
</dbReference>
<evidence type="ECO:0000256" key="15">
    <source>
        <dbReference type="SAM" id="Phobius"/>
    </source>
</evidence>
<keyword evidence="13" id="KW-0395">Inflammatory response</keyword>
<evidence type="ECO:0000256" key="6">
    <source>
        <dbReference type="ARBA" id="ARBA00022729"/>
    </source>
</evidence>
<keyword evidence="10" id="KW-1015">Disulfide bond</keyword>
<dbReference type="InterPro" id="IPR027841">
    <property type="entry name" value="IL-17_rcpt_C/E_N"/>
</dbReference>
<dbReference type="GO" id="GO:0005509">
    <property type="term" value="F:calcium ion binding"/>
    <property type="evidence" value="ECO:0007669"/>
    <property type="project" value="InterPro"/>
</dbReference>
<evidence type="ECO:0000259" key="16">
    <source>
        <dbReference type="PROSITE" id="PS50026"/>
    </source>
</evidence>
<dbReference type="InterPro" id="IPR049883">
    <property type="entry name" value="NOTCH1_EGF-like"/>
</dbReference>
<accession>A0AAD9DZQ2</accession>
<dbReference type="Gene3D" id="3.40.50.11530">
    <property type="match status" value="1"/>
</dbReference>
<evidence type="ECO:0000256" key="3">
    <source>
        <dbReference type="ARBA" id="ARBA00022475"/>
    </source>
</evidence>
<feature type="transmembrane region" description="Helical" evidence="15">
    <location>
        <begin position="825"/>
        <end position="843"/>
    </location>
</feature>
<reference evidence="17" key="1">
    <citation type="submission" date="2023-03" db="EMBL/GenBank/DDBJ databases">
        <title>Electrophorus voltai genome.</title>
        <authorList>
            <person name="Bian C."/>
        </authorList>
    </citation>
    <scope>NUCLEOTIDE SEQUENCE</scope>
    <source>
        <strain evidence="17">CB-2022</strain>
        <tissue evidence="17">Muscle</tissue>
    </source>
</reference>
<dbReference type="InterPro" id="IPR018097">
    <property type="entry name" value="EGF_Ca-bd_CS"/>
</dbReference>
<evidence type="ECO:0000256" key="7">
    <source>
        <dbReference type="ARBA" id="ARBA00022737"/>
    </source>
</evidence>
<dbReference type="Gene3D" id="2.10.25.10">
    <property type="entry name" value="Laminin"/>
    <property type="match status" value="2"/>
</dbReference>
<dbReference type="FunFam" id="2.10.25.10:FF:000038">
    <property type="entry name" value="Fibrillin 2"/>
    <property type="match status" value="1"/>
</dbReference>
<keyword evidence="7" id="KW-0677">Repeat</keyword>
<keyword evidence="18" id="KW-1185">Reference proteome</keyword>
<dbReference type="PROSITE" id="PS01187">
    <property type="entry name" value="EGF_CA"/>
    <property type="match status" value="1"/>
</dbReference>
<dbReference type="GO" id="GO:0006954">
    <property type="term" value="P:inflammatory response"/>
    <property type="evidence" value="ECO:0007669"/>
    <property type="project" value="UniProtKB-KW"/>
</dbReference>